<dbReference type="PANTHER" id="PTHR12243:SF67">
    <property type="entry name" value="COREPRESSOR OF PANGOLIN, ISOFORM A-RELATED"/>
    <property type="match status" value="1"/>
</dbReference>
<proteinExistence type="predicted"/>
<keyword evidence="3" id="KW-1185">Reference proteome</keyword>
<dbReference type="PANTHER" id="PTHR12243">
    <property type="entry name" value="MADF DOMAIN TRANSCRIPTION FACTOR"/>
    <property type="match status" value="1"/>
</dbReference>
<dbReference type="PROSITE" id="PS51029">
    <property type="entry name" value="MADF"/>
    <property type="match status" value="1"/>
</dbReference>
<feature type="domain" description="MADF" evidence="1">
    <location>
        <begin position="5"/>
        <end position="94"/>
    </location>
</feature>
<dbReference type="InterPro" id="IPR039353">
    <property type="entry name" value="TF_Adf1"/>
</dbReference>
<organism evidence="2 3">
    <name type="scientific">Popillia japonica</name>
    <name type="common">Japanese beetle</name>
    <dbReference type="NCBI Taxonomy" id="7064"/>
    <lineage>
        <taxon>Eukaryota</taxon>
        <taxon>Metazoa</taxon>
        <taxon>Ecdysozoa</taxon>
        <taxon>Arthropoda</taxon>
        <taxon>Hexapoda</taxon>
        <taxon>Insecta</taxon>
        <taxon>Pterygota</taxon>
        <taxon>Neoptera</taxon>
        <taxon>Endopterygota</taxon>
        <taxon>Coleoptera</taxon>
        <taxon>Polyphaga</taxon>
        <taxon>Scarabaeiformia</taxon>
        <taxon>Scarabaeidae</taxon>
        <taxon>Rutelinae</taxon>
        <taxon>Popillia</taxon>
    </lineage>
</organism>
<dbReference type="AlphaFoldDB" id="A0AAW1LVN6"/>
<protein>
    <submittedName>
        <fullName evidence="2">Alcohol dehydrogenase transcription factor Myb/SANT-like</fullName>
    </submittedName>
</protein>
<sequence length="171" mass="19825">MNKEILIVMVQENECLYNLQHRDYDNNAVKENIWKNIAEQLKRSTDECKSKWTLLRSYYRRALQRRKTVSGQPAKKIKHWRYEEQMAFLKPYVKERETQTNLDDHIDMLDNEDTLSITQENLSIEPPATSPNASVSSVVSGPAKKKKIASEGLAETLTHFIQAKGCRIKVS</sequence>
<dbReference type="SMART" id="SM00595">
    <property type="entry name" value="MADF"/>
    <property type="match status" value="1"/>
</dbReference>
<reference evidence="2 3" key="1">
    <citation type="journal article" date="2024" name="BMC Genomics">
        <title>De novo assembly and annotation of Popillia japonica's genome with initial clues to its potential as an invasive pest.</title>
        <authorList>
            <person name="Cucini C."/>
            <person name="Boschi S."/>
            <person name="Funari R."/>
            <person name="Cardaioli E."/>
            <person name="Iannotti N."/>
            <person name="Marturano G."/>
            <person name="Paoli F."/>
            <person name="Bruttini M."/>
            <person name="Carapelli A."/>
            <person name="Frati F."/>
            <person name="Nardi F."/>
        </authorList>
    </citation>
    <scope>NUCLEOTIDE SEQUENCE [LARGE SCALE GENOMIC DNA]</scope>
    <source>
        <strain evidence="2">DMR45628</strain>
    </source>
</reference>
<evidence type="ECO:0000313" key="2">
    <source>
        <dbReference type="EMBL" id="KAK9737931.1"/>
    </source>
</evidence>
<evidence type="ECO:0000259" key="1">
    <source>
        <dbReference type="PROSITE" id="PS51029"/>
    </source>
</evidence>
<dbReference type="Pfam" id="PF10545">
    <property type="entry name" value="MADF_DNA_bdg"/>
    <property type="match status" value="1"/>
</dbReference>
<evidence type="ECO:0000313" key="3">
    <source>
        <dbReference type="Proteomes" id="UP001458880"/>
    </source>
</evidence>
<dbReference type="EMBL" id="JASPKY010000093">
    <property type="protein sequence ID" value="KAK9737931.1"/>
    <property type="molecule type" value="Genomic_DNA"/>
</dbReference>
<comment type="caution">
    <text evidence="2">The sequence shown here is derived from an EMBL/GenBank/DDBJ whole genome shotgun (WGS) entry which is preliminary data.</text>
</comment>
<accession>A0AAW1LVN6</accession>
<dbReference type="InterPro" id="IPR006578">
    <property type="entry name" value="MADF-dom"/>
</dbReference>
<dbReference type="Proteomes" id="UP001458880">
    <property type="component" value="Unassembled WGS sequence"/>
</dbReference>
<gene>
    <name evidence="2" type="ORF">QE152_g10283</name>
</gene>
<name>A0AAW1LVN6_POPJA</name>